<dbReference type="PROSITE" id="PS50995">
    <property type="entry name" value="HTH_MARR_2"/>
    <property type="match status" value="1"/>
</dbReference>
<keyword evidence="1" id="KW-0805">Transcription regulation</keyword>
<dbReference type="SUPFAM" id="SSF46785">
    <property type="entry name" value="Winged helix' DNA-binding domain"/>
    <property type="match status" value="1"/>
</dbReference>
<dbReference type="PANTHER" id="PTHR42756:SF1">
    <property type="entry name" value="TRANSCRIPTIONAL REPRESSOR OF EMRAB OPERON"/>
    <property type="match status" value="1"/>
</dbReference>
<dbReference type="PANTHER" id="PTHR42756">
    <property type="entry name" value="TRANSCRIPTIONAL REGULATOR, MARR"/>
    <property type="match status" value="1"/>
</dbReference>
<dbReference type="AlphaFoldDB" id="A0A0B5KNF9"/>
<sequence length="139" mass="16649">MNKEEIRMNLNKFLKMYFDSCKEIYREINFEKITSTQFKYLKEIYKRERVTTTELAELLQLSKPTITEFIQKFIDSNIVKRTQSEDDKRVFYLTLTDIGKTLATTNTLESIRMVENMEKILTKEELETLSTIFKKFGED</sequence>
<evidence type="ECO:0000259" key="4">
    <source>
        <dbReference type="PROSITE" id="PS50995"/>
    </source>
</evidence>
<keyword evidence="2" id="KW-0238">DNA-binding</keyword>
<accession>A0A0B5KNF9</accession>
<keyword evidence="3" id="KW-0804">Transcription</keyword>
<dbReference type="PRINTS" id="PR00598">
    <property type="entry name" value="HTHMARR"/>
</dbReference>
<dbReference type="InterPro" id="IPR036390">
    <property type="entry name" value="WH_DNA-bd_sf"/>
</dbReference>
<reference evidence="5" key="1">
    <citation type="journal article" date="2015" name="Environ. Microbiol.">
        <title>Pressure adaptation is linked to thermal adaptation in salt-saturated marine habitats.</title>
        <authorList>
            <consortium name="The MAMBA Consortium"/>
            <person name="Alcaide M."/>
            <person name="Stogios P.J."/>
            <person name="Lafraya A."/>
            <person name="Tchigvintsev A."/>
            <person name="Flick R."/>
            <person name="Bargiela R."/>
            <person name="Chernikova T.N."/>
            <person name="Reva O.N."/>
            <person name="Hai T."/>
            <person name="Leggewie C.C."/>
            <person name="Katzke N."/>
            <person name="La Cono V."/>
            <person name="Matesanz R."/>
            <person name="Jebbar M."/>
            <person name="Jaeger K.E."/>
            <person name="Yakimov M.M."/>
            <person name="Yakunin A.F."/>
            <person name="Golyshin P.N."/>
            <person name="Golyshina O.V."/>
            <person name="Savchenko A."/>
            <person name="Ferrer M."/>
        </authorList>
    </citation>
    <scope>NUCLEOTIDE SEQUENCE</scope>
</reference>
<dbReference type="SMART" id="SM00347">
    <property type="entry name" value="HTH_MARR"/>
    <property type="match status" value="1"/>
</dbReference>
<dbReference type="Gene3D" id="1.10.10.10">
    <property type="entry name" value="Winged helix-like DNA-binding domain superfamily/Winged helix DNA-binding domain"/>
    <property type="match status" value="1"/>
</dbReference>
<dbReference type="InterPro" id="IPR036388">
    <property type="entry name" value="WH-like_DNA-bd_sf"/>
</dbReference>
<feature type="domain" description="HTH marR-type" evidence="4">
    <location>
        <begin position="3"/>
        <end position="138"/>
    </location>
</feature>
<evidence type="ECO:0000256" key="2">
    <source>
        <dbReference type="ARBA" id="ARBA00023125"/>
    </source>
</evidence>
<name>A0A0B5KNF9_9FIRM</name>
<evidence type="ECO:0000256" key="1">
    <source>
        <dbReference type="ARBA" id="ARBA00023015"/>
    </source>
</evidence>
<protein>
    <submittedName>
        <fullName evidence="5">Transcriptional regulator</fullName>
    </submittedName>
</protein>
<dbReference type="GO" id="GO:0003677">
    <property type="term" value="F:DNA binding"/>
    <property type="evidence" value="ECO:0007669"/>
    <property type="project" value="UniProtKB-KW"/>
</dbReference>
<evidence type="ECO:0000256" key="3">
    <source>
        <dbReference type="ARBA" id="ARBA00023163"/>
    </source>
</evidence>
<dbReference type="Pfam" id="PF01047">
    <property type="entry name" value="MarR"/>
    <property type="match status" value="1"/>
</dbReference>
<proteinExistence type="predicted"/>
<dbReference type="EMBL" id="KF831415">
    <property type="protein sequence ID" value="AJG37951.1"/>
    <property type="molecule type" value="Genomic_DNA"/>
</dbReference>
<evidence type="ECO:0000313" key="5">
    <source>
        <dbReference type="EMBL" id="AJG37951.1"/>
    </source>
</evidence>
<organism evidence="5">
    <name type="scientific">Firmicutes bacterium enrichment culture clone fosmid MGS-M2</name>
    <dbReference type="NCBI Taxonomy" id="1549349"/>
    <lineage>
        <taxon>Bacteria</taxon>
        <taxon>Bacillati</taxon>
        <taxon>Bacillota</taxon>
        <taxon>environmental samples</taxon>
    </lineage>
</organism>
<dbReference type="GO" id="GO:0003700">
    <property type="term" value="F:DNA-binding transcription factor activity"/>
    <property type="evidence" value="ECO:0007669"/>
    <property type="project" value="InterPro"/>
</dbReference>
<dbReference type="InterPro" id="IPR000835">
    <property type="entry name" value="HTH_MarR-typ"/>
</dbReference>